<keyword evidence="2" id="KW-1185">Reference proteome</keyword>
<evidence type="ECO:0000313" key="1">
    <source>
        <dbReference type="EMBL" id="MCG2432205.1"/>
    </source>
</evidence>
<dbReference type="AlphaFoldDB" id="A0A9X1R3T4"/>
<dbReference type="RefSeq" id="WP_237609272.1">
    <property type="nucleotide sequence ID" value="NZ_JAIRBB010000040.1"/>
</dbReference>
<dbReference type="EMBL" id="JAIRBB010000040">
    <property type="protein sequence ID" value="MCG2432205.1"/>
    <property type="molecule type" value="Genomic_DNA"/>
</dbReference>
<name>A0A9X1R3T4_9FLAO</name>
<protein>
    <submittedName>
        <fullName evidence="1">Uncharacterized protein</fullName>
    </submittedName>
</protein>
<accession>A0A9X1R3T4</accession>
<sequence length="77" mass="9048">MIKYDIKTGSSFLNEKARQQRDIGFKPKLKGMRCEKCSTDTVIKFVEDDSSHVKAEYESCCPEFEKRIKDKLWPNKN</sequence>
<evidence type="ECO:0000313" key="2">
    <source>
        <dbReference type="Proteomes" id="UP001139462"/>
    </source>
</evidence>
<proteinExistence type="predicted"/>
<dbReference type="Proteomes" id="UP001139462">
    <property type="component" value="Unassembled WGS sequence"/>
</dbReference>
<gene>
    <name evidence="1" type="ORF">K8344_13850</name>
</gene>
<reference evidence="1" key="1">
    <citation type="submission" date="2021-09" db="EMBL/GenBank/DDBJ databases">
        <title>Genome of Aequorivita sp. strain F64183.</title>
        <authorList>
            <person name="Wang Y."/>
        </authorList>
    </citation>
    <scope>NUCLEOTIDE SEQUENCE</scope>
    <source>
        <strain evidence="1">F64183</strain>
    </source>
</reference>
<organism evidence="1 2">
    <name type="scientific">Aequorivita xiaoshiensis</name>
    <dbReference type="NCBI Taxonomy" id="2874476"/>
    <lineage>
        <taxon>Bacteria</taxon>
        <taxon>Pseudomonadati</taxon>
        <taxon>Bacteroidota</taxon>
        <taxon>Flavobacteriia</taxon>
        <taxon>Flavobacteriales</taxon>
        <taxon>Flavobacteriaceae</taxon>
        <taxon>Aequorivita</taxon>
    </lineage>
</organism>
<comment type="caution">
    <text evidence="1">The sequence shown here is derived from an EMBL/GenBank/DDBJ whole genome shotgun (WGS) entry which is preliminary data.</text>
</comment>